<dbReference type="GO" id="GO:0051118">
    <property type="term" value="F:glucan endo-1,3-alpha-glucosidase activity"/>
    <property type="evidence" value="ECO:0007669"/>
    <property type="project" value="InterPro"/>
</dbReference>
<evidence type="ECO:0000313" key="2">
    <source>
        <dbReference type="EMBL" id="RDL30183.1"/>
    </source>
</evidence>
<dbReference type="Proteomes" id="UP000254866">
    <property type="component" value="Unassembled WGS sequence"/>
</dbReference>
<dbReference type="InterPro" id="IPR005197">
    <property type="entry name" value="Glyco_hydro_71"/>
</dbReference>
<name>A0A370T9E1_9HELO</name>
<dbReference type="GeneID" id="43603310"/>
<dbReference type="RefSeq" id="XP_031864791.1">
    <property type="nucleotide sequence ID" value="XM_032019084.1"/>
</dbReference>
<dbReference type="EMBL" id="NPIC01000016">
    <property type="protein sequence ID" value="RDL30183.1"/>
    <property type="molecule type" value="Genomic_DNA"/>
</dbReference>
<reference evidence="2 3" key="1">
    <citation type="journal article" date="2018" name="IMA Fungus">
        <title>IMA Genome-F 9: Draft genome sequence of Annulohypoxylon stygium, Aspergillus mulundensis, Berkeleyomyces basicola (syn. Thielaviopsis basicola), Ceratocystis smalleyi, two Cercospora beticola strains, Coleophoma cylindrospora, Fusarium fracticaudum, Phialophora cf. hyalina, and Morchella septimelata.</title>
        <authorList>
            <person name="Wingfield B.D."/>
            <person name="Bills G.F."/>
            <person name="Dong Y."/>
            <person name="Huang W."/>
            <person name="Nel W.J."/>
            <person name="Swalarsk-Parry B.S."/>
            <person name="Vaghefi N."/>
            <person name="Wilken P.M."/>
            <person name="An Z."/>
            <person name="de Beer Z.W."/>
            <person name="De Vos L."/>
            <person name="Chen L."/>
            <person name="Duong T.A."/>
            <person name="Gao Y."/>
            <person name="Hammerbacher A."/>
            <person name="Kikkert J.R."/>
            <person name="Li Y."/>
            <person name="Li H."/>
            <person name="Li K."/>
            <person name="Li Q."/>
            <person name="Liu X."/>
            <person name="Ma X."/>
            <person name="Naidoo K."/>
            <person name="Pethybridge S.J."/>
            <person name="Sun J."/>
            <person name="Steenkamp E.T."/>
            <person name="van der Nest M.A."/>
            <person name="van Wyk S."/>
            <person name="Wingfield M.J."/>
            <person name="Xiong C."/>
            <person name="Yue Q."/>
            <person name="Zhang X."/>
        </authorList>
    </citation>
    <scope>NUCLEOTIDE SEQUENCE [LARGE SCALE GENOMIC DNA]</scope>
    <source>
        <strain evidence="2 3">BP 5553</strain>
    </source>
</reference>
<gene>
    <name evidence="2" type="ORF">BP5553_10461</name>
</gene>
<dbReference type="Pfam" id="PF03659">
    <property type="entry name" value="Glyco_hydro_71"/>
    <property type="match status" value="1"/>
</dbReference>
<keyword evidence="3" id="KW-1185">Reference proteome</keyword>
<evidence type="ECO:0008006" key="4">
    <source>
        <dbReference type="Google" id="ProtNLM"/>
    </source>
</evidence>
<dbReference type="CDD" id="cd11577">
    <property type="entry name" value="GH71"/>
    <property type="match status" value="1"/>
</dbReference>
<dbReference type="OrthoDB" id="3257981at2759"/>
<feature type="signal peptide" evidence="1">
    <location>
        <begin position="1"/>
        <end position="21"/>
    </location>
</feature>
<comment type="caution">
    <text evidence="2">The sequence shown here is derived from an EMBL/GenBank/DDBJ whole genome shotgun (WGS) entry which is preliminary data.</text>
</comment>
<keyword evidence="1" id="KW-0732">Signal</keyword>
<feature type="chain" id="PRO_5016959727" description="Glycoside hydrolase family 71 protein" evidence="1">
    <location>
        <begin position="22"/>
        <end position="467"/>
    </location>
</feature>
<protein>
    <recommendedName>
        <fullName evidence="4">Glycoside hydrolase family 71 protein</fullName>
    </recommendedName>
</protein>
<evidence type="ECO:0000256" key="1">
    <source>
        <dbReference type="SAM" id="SignalP"/>
    </source>
</evidence>
<dbReference type="AlphaFoldDB" id="A0A370T9E1"/>
<evidence type="ECO:0000313" key="3">
    <source>
        <dbReference type="Proteomes" id="UP000254866"/>
    </source>
</evidence>
<dbReference type="Gene3D" id="3.20.20.80">
    <property type="entry name" value="Glycosidases"/>
    <property type="match status" value="1"/>
</dbReference>
<accession>A0A370T9E1</accession>
<dbReference type="STRING" id="2656787.A0A370T9E1"/>
<proteinExistence type="predicted"/>
<sequence length="467" mass="49373">MHYSQIISLLCLSAVSGLVSGAAIALPALTASNGTTANSTASGTTGKPVFFHYMIGGITDAHCEQDIKDAMALGVDAFALNLDTVTASWATGTVASLFNWAQTLGFKVFFSFDMTGFTHPNQFTGFLQSYVTSSAYYQYNGRPLVSTFNGGASSFTFGQYTVSDGYKVELEQVMANAGHPIYFVPAFDDAPVTSSFFNTFPCLDGAMNWNSWPQNTQGNIVVPTADDQTLLTAARAAGKTFLMGVSPLQFKHIDSGNNWYRRGEQNLESRFGQVLSMQPDFIELQTWNDAGESHYMGNIWPEPIAGSAIVGYTKDYDHTGYWQLLPAFFKAYKAGATTTSTMYPTNGAVAQGTFWHHTLLAAGTCPGDYLGPPGGVNTAEDQVTAGILVAAGQTGLKAVVTSGSATLGTQTLNPGFNGFSFPGMTTGTVSVKVVNSAGATVVSGSGPIAVVNTAPLCNYNFQVVGLA</sequence>
<organism evidence="2 3">
    <name type="scientific">Venustampulla echinocandica</name>
    <dbReference type="NCBI Taxonomy" id="2656787"/>
    <lineage>
        <taxon>Eukaryota</taxon>
        <taxon>Fungi</taxon>
        <taxon>Dikarya</taxon>
        <taxon>Ascomycota</taxon>
        <taxon>Pezizomycotina</taxon>
        <taxon>Leotiomycetes</taxon>
        <taxon>Helotiales</taxon>
        <taxon>Pleuroascaceae</taxon>
        <taxon>Venustampulla</taxon>
    </lineage>
</organism>